<dbReference type="Proteomes" id="UP000594364">
    <property type="component" value="Chromosome 3"/>
</dbReference>
<dbReference type="OrthoDB" id="5627at2759"/>
<protein>
    <recommendedName>
        <fullName evidence="4">mRNA splicing factor RNA helicase</fullName>
    </recommendedName>
</protein>
<proteinExistence type="predicted"/>
<feature type="region of interest" description="Disordered" evidence="1">
    <location>
        <begin position="131"/>
        <end position="158"/>
    </location>
</feature>
<dbReference type="AlphaFoldDB" id="A0A7S9KS92"/>
<feature type="region of interest" description="Disordered" evidence="1">
    <location>
        <begin position="177"/>
        <end position="201"/>
    </location>
</feature>
<accession>A0A7S9KS92</accession>
<evidence type="ECO:0000256" key="1">
    <source>
        <dbReference type="SAM" id="MobiDB-lite"/>
    </source>
</evidence>
<feature type="region of interest" description="Disordered" evidence="1">
    <location>
        <begin position="1"/>
        <end position="92"/>
    </location>
</feature>
<organism evidence="2 3">
    <name type="scientific">Epichloe festucae (strain Fl1)</name>
    <dbReference type="NCBI Taxonomy" id="877507"/>
    <lineage>
        <taxon>Eukaryota</taxon>
        <taxon>Fungi</taxon>
        <taxon>Dikarya</taxon>
        <taxon>Ascomycota</taxon>
        <taxon>Pezizomycotina</taxon>
        <taxon>Sordariomycetes</taxon>
        <taxon>Hypocreomycetidae</taxon>
        <taxon>Hypocreales</taxon>
        <taxon>Clavicipitaceae</taxon>
        <taxon>Epichloe</taxon>
    </lineage>
</organism>
<sequence length="309" mass="35146">MDPAPQEQDPSAPAIRFRNTTKKRKALRQRAQDDQHQQGHQQPEPPSSPTHDTESSSVTAALRARNARNARKHRLRGVGFSTDSQADDDSSKHLAVAKGIPDRFMHQTGLVSNLNDKHMIDYIESRLSSRAAPAPSYSRPEHAPTIAPSSDQRPLAVQPTRHGRLVEVDLSSHLVRYDDRKPKAAGPPRRRNRRGSDDVKRDQLVEAFLHENKLDVYDVPTQNSGKTAGDDRSADDRMAEEFRRRYLDEMAARRQRRKPIPQTKQQKQEREQQARDVLKGPKLGGSRNQRAAVRNMLLKQEKEKLGRRV</sequence>
<feature type="compositionally biased region" description="Basic and acidic residues" evidence="1">
    <location>
        <begin position="266"/>
        <end position="279"/>
    </location>
</feature>
<dbReference type="EMBL" id="CP031387">
    <property type="protein sequence ID" value="QPH00491.1"/>
    <property type="molecule type" value="Genomic_DNA"/>
</dbReference>
<gene>
    <name evidence="2" type="ORF">C2857_004138</name>
</gene>
<feature type="compositionally biased region" description="Basic residues" evidence="1">
    <location>
        <begin position="19"/>
        <end position="28"/>
    </location>
</feature>
<feature type="compositionally biased region" description="Basic residues" evidence="1">
    <location>
        <begin position="65"/>
        <end position="76"/>
    </location>
</feature>
<evidence type="ECO:0008006" key="4">
    <source>
        <dbReference type="Google" id="ProtNLM"/>
    </source>
</evidence>
<reference evidence="2 3" key="1">
    <citation type="journal article" date="2018" name="PLoS Genet.">
        <title>Repeat elements organise 3D genome structure and mediate transcription in the filamentous fungus Epichloe festucae.</title>
        <authorList>
            <person name="Winter D.J."/>
            <person name="Ganley A.R.D."/>
            <person name="Young C.A."/>
            <person name="Liachko I."/>
            <person name="Schardl C.L."/>
            <person name="Dupont P.Y."/>
            <person name="Berry D."/>
            <person name="Ram A."/>
            <person name="Scott B."/>
            <person name="Cox M.P."/>
        </authorList>
    </citation>
    <scope>NUCLEOTIDE SEQUENCE [LARGE SCALE GENOMIC DNA]</scope>
    <source>
        <strain evidence="2 3">Fl1</strain>
    </source>
</reference>
<keyword evidence="3" id="KW-1185">Reference proteome</keyword>
<evidence type="ECO:0000313" key="3">
    <source>
        <dbReference type="Proteomes" id="UP000594364"/>
    </source>
</evidence>
<evidence type="ECO:0000313" key="2">
    <source>
        <dbReference type="EMBL" id="QPH00491.1"/>
    </source>
</evidence>
<name>A0A7S9KS92_EPIFF</name>
<feature type="region of interest" description="Disordered" evidence="1">
    <location>
        <begin position="249"/>
        <end position="309"/>
    </location>
</feature>
<feature type="compositionally biased region" description="Basic and acidic residues" evidence="1">
    <location>
        <begin position="299"/>
        <end position="309"/>
    </location>
</feature>